<evidence type="ECO:0000313" key="2">
    <source>
        <dbReference type="Proteomes" id="UP000053719"/>
    </source>
</evidence>
<sequence>MEVSADSQFEATEQALEMIYEDNRELFREIDMEAEELKND</sequence>
<dbReference type="AlphaFoldDB" id="A0A0V8EC34"/>
<dbReference type="EMBL" id="LKLU01000004">
    <property type="protein sequence ID" value="KSU23363.1"/>
    <property type="molecule type" value="Genomic_DNA"/>
</dbReference>
<evidence type="ECO:0000313" key="1">
    <source>
        <dbReference type="EMBL" id="KSU23363.1"/>
    </source>
</evidence>
<dbReference type="PATRIC" id="fig|1360.114.peg.1107"/>
<proteinExistence type="predicted"/>
<name>A0A0V8EC34_LACLL</name>
<organism evidence="1 2">
    <name type="scientific">Lactococcus lactis subsp. lactis</name>
    <name type="common">Streptococcus lactis</name>
    <dbReference type="NCBI Taxonomy" id="1360"/>
    <lineage>
        <taxon>Bacteria</taxon>
        <taxon>Bacillati</taxon>
        <taxon>Bacillota</taxon>
        <taxon>Bacilli</taxon>
        <taxon>Lactobacillales</taxon>
        <taxon>Streptococcaceae</taxon>
        <taxon>Lactococcus</taxon>
    </lineage>
</organism>
<gene>
    <name evidence="1" type="ORF">M20_0148</name>
</gene>
<protein>
    <submittedName>
        <fullName evidence="1">Uncharacterized protein</fullName>
    </submittedName>
</protein>
<dbReference type="Proteomes" id="UP000053719">
    <property type="component" value="Unassembled WGS sequence"/>
</dbReference>
<comment type="caution">
    <text evidence="1">The sequence shown here is derived from an EMBL/GenBank/DDBJ whole genome shotgun (WGS) entry which is preliminary data.</text>
</comment>
<accession>A0A0V8EC34</accession>
<reference evidence="2" key="1">
    <citation type="submission" date="2015-10" db="EMBL/GenBank/DDBJ databases">
        <title>Draft Genome Sequences of 11 Lactococcus lactis subspecies cremoris strains.</title>
        <authorList>
            <person name="Wels M."/>
            <person name="Backus L."/>
            <person name="Boekhorst J."/>
            <person name="Dijkstra A."/>
            <person name="Beerthuizen M."/>
            <person name="Kelly W."/>
            <person name="Siezen R."/>
            <person name="Bachmann H."/>
            <person name="Van Hijum S."/>
        </authorList>
    </citation>
    <scope>NUCLEOTIDE SEQUENCE [LARGE SCALE GENOMIC DNA]</scope>
    <source>
        <strain evidence="2">M20</strain>
    </source>
</reference>